<dbReference type="InterPro" id="IPR003593">
    <property type="entry name" value="AAA+_ATPase"/>
</dbReference>
<feature type="transmembrane region" description="Helical" evidence="11">
    <location>
        <begin position="229"/>
        <end position="249"/>
    </location>
</feature>
<feature type="transmembrane region" description="Helical" evidence="11">
    <location>
        <begin position="762"/>
        <end position="784"/>
    </location>
</feature>
<dbReference type="GO" id="GO:0090374">
    <property type="term" value="P:oligopeptide export from mitochondrion"/>
    <property type="evidence" value="ECO:0007669"/>
    <property type="project" value="TreeGrafter"/>
</dbReference>
<dbReference type="GO" id="GO:0005743">
    <property type="term" value="C:mitochondrial inner membrane"/>
    <property type="evidence" value="ECO:0007669"/>
    <property type="project" value="TreeGrafter"/>
</dbReference>
<dbReference type="PANTHER" id="PTHR43394">
    <property type="entry name" value="ATP-DEPENDENT PERMEASE MDL1, MITOCHONDRIAL"/>
    <property type="match status" value="1"/>
</dbReference>
<feature type="domain" description="ABC transporter" evidence="12">
    <location>
        <begin position="431"/>
        <end position="667"/>
    </location>
</feature>
<feature type="transmembrane region" description="Helical" evidence="11">
    <location>
        <begin position="255"/>
        <end position="275"/>
    </location>
</feature>
<dbReference type="FunFam" id="1.20.1560.10:FF:000018">
    <property type="entry name" value="ATP-binding cassette subfamily B member 11"/>
    <property type="match status" value="1"/>
</dbReference>
<dbReference type="InterPro" id="IPR039421">
    <property type="entry name" value="Type_1_exporter"/>
</dbReference>
<dbReference type="InterPro" id="IPR003439">
    <property type="entry name" value="ABC_transporter-like_ATP-bd"/>
</dbReference>
<protein>
    <submittedName>
        <fullName evidence="14">ABC transporter transmembrane region domain-containing protein</fullName>
    </submittedName>
</protein>
<keyword evidence="8 11" id="KW-1133">Transmembrane helix</keyword>
<dbReference type="InterPro" id="IPR011527">
    <property type="entry name" value="ABC1_TM_dom"/>
</dbReference>
<evidence type="ECO:0000256" key="4">
    <source>
        <dbReference type="ARBA" id="ARBA00022692"/>
    </source>
</evidence>
<feature type="transmembrane region" description="Helical" evidence="11">
    <location>
        <begin position="890"/>
        <end position="908"/>
    </location>
</feature>
<reference evidence="14" key="1">
    <citation type="submission" date="2022-01" db="EMBL/GenBank/DDBJ databases">
        <title>Genome Sequence Resource for Two Populations of Ditylenchus destructor, the Migratory Endoparasitic Phytonematode.</title>
        <authorList>
            <person name="Zhang H."/>
            <person name="Lin R."/>
            <person name="Xie B."/>
        </authorList>
    </citation>
    <scope>NUCLEOTIDE SEQUENCE</scope>
    <source>
        <strain evidence="14">BazhouSP</strain>
    </source>
</reference>
<evidence type="ECO:0000313" key="14">
    <source>
        <dbReference type="EMBL" id="KAI1720374.1"/>
    </source>
</evidence>
<dbReference type="PROSITE" id="PS50929">
    <property type="entry name" value="ABC_TM1F"/>
    <property type="match status" value="2"/>
</dbReference>
<feature type="domain" description="ABC transmembrane type-1" evidence="13">
    <location>
        <begin position="766"/>
        <end position="1054"/>
    </location>
</feature>
<feature type="transmembrane region" description="Helical" evidence="11">
    <location>
        <begin position="98"/>
        <end position="121"/>
    </location>
</feature>
<name>A0AAD4N864_9BILA</name>
<dbReference type="Gene3D" id="3.40.50.300">
    <property type="entry name" value="P-loop containing nucleotide triphosphate hydrolases"/>
    <property type="match status" value="3"/>
</dbReference>
<comment type="caution">
    <text evidence="14">The sequence shown here is derived from an EMBL/GenBank/DDBJ whole genome shotgun (WGS) entry which is preliminary data.</text>
</comment>
<evidence type="ECO:0000256" key="6">
    <source>
        <dbReference type="ARBA" id="ARBA00022741"/>
    </source>
</evidence>
<dbReference type="SUPFAM" id="SSF52540">
    <property type="entry name" value="P-loop containing nucleoside triphosphate hydrolases"/>
    <property type="match status" value="2"/>
</dbReference>
<dbReference type="InterPro" id="IPR027417">
    <property type="entry name" value="P-loop_NTPase"/>
</dbReference>
<evidence type="ECO:0000256" key="1">
    <source>
        <dbReference type="ARBA" id="ARBA00004141"/>
    </source>
</evidence>
<dbReference type="GO" id="GO:0005524">
    <property type="term" value="F:ATP binding"/>
    <property type="evidence" value="ECO:0007669"/>
    <property type="project" value="UniProtKB-KW"/>
</dbReference>
<dbReference type="SUPFAM" id="SSF90123">
    <property type="entry name" value="ABC transporter transmembrane region"/>
    <property type="match status" value="2"/>
</dbReference>
<evidence type="ECO:0000256" key="5">
    <source>
        <dbReference type="ARBA" id="ARBA00022737"/>
    </source>
</evidence>
<feature type="transmembrane region" description="Helical" evidence="11">
    <location>
        <begin position="811"/>
        <end position="834"/>
    </location>
</feature>
<dbReference type="CDD" id="cd18578">
    <property type="entry name" value="ABC_6TM_Pgp_ABCB1_D2_like"/>
    <property type="match status" value="1"/>
</dbReference>
<evidence type="ECO:0000256" key="11">
    <source>
        <dbReference type="SAM" id="Phobius"/>
    </source>
</evidence>
<evidence type="ECO:0000259" key="13">
    <source>
        <dbReference type="PROSITE" id="PS50929"/>
    </source>
</evidence>
<dbReference type="EMBL" id="JAKKPZ010000006">
    <property type="protein sequence ID" value="KAI1720374.1"/>
    <property type="molecule type" value="Genomic_DNA"/>
</dbReference>
<evidence type="ECO:0000256" key="8">
    <source>
        <dbReference type="ARBA" id="ARBA00022989"/>
    </source>
</evidence>
<dbReference type="GO" id="GO:0015421">
    <property type="term" value="F:ABC-type oligopeptide transporter activity"/>
    <property type="evidence" value="ECO:0007669"/>
    <property type="project" value="TreeGrafter"/>
</dbReference>
<keyword evidence="15" id="KW-1185">Reference proteome</keyword>
<dbReference type="SMART" id="SM00382">
    <property type="entry name" value="AAA"/>
    <property type="match status" value="2"/>
</dbReference>
<feature type="transmembrane region" description="Helical" evidence="11">
    <location>
        <begin position="365"/>
        <end position="384"/>
    </location>
</feature>
<dbReference type="PROSITE" id="PS50893">
    <property type="entry name" value="ABC_TRANSPORTER_2"/>
    <property type="match status" value="2"/>
</dbReference>
<keyword evidence="3" id="KW-0813">Transport</keyword>
<dbReference type="Proteomes" id="UP001201812">
    <property type="component" value="Unassembled WGS sequence"/>
</dbReference>
<feature type="transmembrane region" description="Helical" evidence="11">
    <location>
        <begin position="154"/>
        <end position="179"/>
    </location>
</feature>
<feature type="region of interest" description="Disordered" evidence="10">
    <location>
        <begin position="690"/>
        <end position="711"/>
    </location>
</feature>
<keyword evidence="9 11" id="KW-0472">Membrane</keyword>
<comment type="subcellular location">
    <subcellularLocation>
        <location evidence="1">Membrane</location>
        <topology evidence="1">Multi-pass membrane protein</topology>
    </subcellularLocation>
</comment>
<dbReference type="PANTHER" id="PTHR43394:SF27">
    <property type="entry name" value="ATP-DEPENDENT TRANSLOCASE ABCB1-LIKE"/>
    <property type="match status" value="1"/>
</dbReference>
<feature type="domain" description="ABC transporter" evidence="12">
    <location>
        <begin position="1088"/>
        <end position="1300"/>
    </location>
</feature>
<organism evidence="14 15">
    <name type="scientific">Ditylenchus destructor</name>
    <dbReference type="NCBI Taxonomy" id="166010"/>
    <lineage>
        <taxon>Eukaryota</taxon>
        <taxon>Metazoa</taxon>
        <taxon>Ecdysozoa</taxon>
        <taxon>Nematoda</taxon>
        <taxon>Chromadorea</taxon>
        <taxon>Rhabditida</taxon>
        <taxon>Tylenchina</taxon>
        <taxon>Tylenchomorpha</taxon>
        <taxon>Sphaerularioidea</taxon>
        <taxon>Anguinidae</taxon>
        <taxon>Anguininae</taxon>
        <taxon>Ditylenchus</taxon>
    </lineage>
</organism>
<accession>A0AAD4N864</accession>
<dbReference type="Pfam" id="PF00664">
    <property type="entry name" value="ABC_membrane"/>
    <property type="match status" value="2"/>
</dbReference>
<dbReference type="PROSITE" id="PS00211">
    <property type="entry name" value="ABC_TRANSPORTER_1"/>
    <property type="match status" value="2"/>
</dbReference>
<feature type="compositionally biased region" description="Basic and acidic residues" evidence="10">
    <location>
        <begin position="701"/>
        <end position="711"/>
    </location>
</feature>
<evidence type="ECO:0000259" key="12">
    <source>
        <dbReference type="PROSITE" id="PS50893"/>
    </source>
</evidence>
<dbReference type="InterPro" id="IPR017871">
    <property type="entry name" value="ABC_transporter-like_CS"/>
</dbReference>
<feature type="transmembrane region" description="Helical" evidence="11">
    <location>
        <begin position="993"/>
        <end position="1016"/>
    </location>
</feature>
<evidence type="ECO:0000256" key="7">
    <source>
        <dbReference type="ARBA" id="ARBA00022840"/>
    </source>
</evidence>
<dbReference type="Pfam" id="PF00005">
    <property type="entry name" value="ABC_tran"/>
    <property type="match status" value="2"/>
</dbReference>
<evidence type="ECO:0000256" key="9">
    <source>
        <dbReference type="ARBA" id="ARBA00023136"/>
    </source>
</evidence>
<dbReference type="Gene3D" id="1.20.1560.10">
    <property type="entry name" value="ABC transporter type 1, transmembrane domain"/>
    <property type="match status" value="1"/>
</dbReference>
<evidence type="ECO:0000256" key="2">
    <source>
        <dbReference type="ARBA" id="ARBA00007577"/>
    </source>
</evidence>
<dbReference type="CDD" id="cd03249">
    <property type="entry name" value="ABC_MTABC3_MDL1_MDL2"/>
    <property type="match status" value="1"/>
</dbReference>
<feature type="transmembrane region" description="Helical" evidence="11">
    <location>
        <begin position="914"/>
        <end position="933"/>
    </location>
</feature>
<comment type="similarity">
    <text evidence="2">Belongs to the ABC transporter superfamily. ABCB family. Multidrug resistance exporter (TC 3.A.1.201) subfamily.</text>
</comment>
<feature type="transmembrane region" description="Helical" evidence="11">
    <location>
        <begin position="1028"/>
        <end position="1049"/>
    </location>
</feature>
<dbReference type="GO" id="GO:0016887">
    <property type="term" value="F:ATP hydrolysis activity"/>
    <property type="evidence" value="ECO:0007669"/>
    <property type="project" value="InterPro"/>
</dbReference>
<dbReference type="FunFam" id="3.40.50.300:FF:000916">
    <property type="entry name" value="ABC transporter B family member 9"/>
    <property type="match status" value="1"/>
</dbReference>
<feature type="domain" description="ABC transmembrane type-1" evidence="13">
    <location>
        <begin position="104"/>
        <end position="396"/>
    </location>
</feature>
<dbReference type="FunFam" id="1.20.1560.10:FF:000087">
    <property type="entry name" value="p-GlycoProtein related"/>
    <property type="match status" value="1"/>
</dbReference>
<proteinExistence type="inferred from homology"/>
<evidence type="ECO:0000313" key="15">
    <source>
        <dbReference type="Proteomes" id="UP001201812"/>
    </source>
</evidence>
<keyword evidence="6" id="KW-0547">Nucleotide-binding</keyword>
<dbReference type="CDD" id="cd18577">
    <property type="entry name" value="ABC_6TM_Pgp_ABCB1_D1_like"/>
    <property type="match status" value="1"/>
</dbReference>
<evidence type="ECO:0000256" key="10">
    <source>
        <dbReference type="SAM" id="MobiDB-lite"/>
    </source>
</evidence>
<evidence type="ECO:0000256" key="3">
    <source>
        <dbReference type="ARBA" id="ARBA00022448"/>
    </source>
</evidence>
<gene>
    <name evidence="14" type="ORF">DdX_05762</name>
</gene>
<keyword evidence="7" id="KW-0067">ATP-binding</keyword>
<keyword evidence="5" id="KW-0677">Repeat</keyword>
<feature type="transmembrane region" description="Helical" evidence="11">
    <location>
        <begin position="331"/>
        <end position="353"/>
    </location>
</feature>
<dbReference type="InterPro" id="IPR036640">
    <property type="entry name" value="ABC1_TM_sf"/>
</dbReference>
<keyword evidence="4 11" id="KW-0812">Transmembrane</keyword>
<sequence length="1303" mass="143296">MVITKDPFNSNVPLLSQTDTAKARCNSLKEDREGSQDLSLYTSDEDADYREMGAQKTLEALSGSIPLAKKAKTKKKNGNVYQSASFLDMLRYADYKDWLLLICGLITSVGTGCATPLQMIIFRGITDALMEGQAHYDNGTLNMDDFSAKIMAHVWQYFILGVVSFILIKAAMSCFFTLCERQVHTIRKKFFEAVLNQDMAWFDKNEVGALTQKMSSGIEKIKEGASDKVAIIIQAVATMVAGTIVSFSMSWRMTLVMLIVVPFVVLTLYGSARAISSSMRNQMTAYSSAGGVAEEVISGIRTVASFNAQFFETQRYEKLLKVGRVIGIRKAIVIAFFQGLYLFILFASMGIAFWYGTTLVLDGSISPGTVFGVFWAVLIGAMRLGQAVPQINVIVGAKMAAGEIFSIIDRKPELDASSPAGVKLEKVKGRLEFCNIHFSYPSRPNVKILNGVSFTVEPGQTVALVGHSGCGKSTIISLLMRYYNFRHGSLTIDGVPITDLNTEWLRNTIGIVSQEPILFATTVERNLKMGKVDVTMEEMIHACKMANAHEFILKLPDGYHTIIGEGGVKLSGGQKQRLAIARALVRKPKILLLDEATSALDTESESIVQQAIDLASSGRTTVTIAHRLSTVRNANKIFVFDKGEIVECGTHDELIRLDGTYRQLILAQEIQRGPEVKDVEFSDDEFEQVDSHVRPTLSRGSSRDSTRDSARLARASDRIRRSMTSVKSAFEFDETMDELEEEGAKPATTMDILRFSRPEMKFIISGFILSVIRGAAWPAFSIIYGRTFLALSNAIKEQKDLAAEQTIMNSIAFATLGLAGGLTTFGSGSLLGSVGETMTMRLRLAVYRNILRQDGSYFDDPLHSTGRLTARLATDASNVQAAIDQRLADVLQGLTSLVVGVIVAFYFGWNVAPIGLATAALLVILQTSVSNYLKSRGMRDMVLAEEASRIATESIEYVRTVQALTRQKSLYNDFCDASHVPHRLAIVRGIWQSLAYALSTSFVMFNFGIAYTFGLFMIEGGYTTPYTVFQVIEALNMASFMIMMASAYFPEYLRAKISAGLMFSMISKQPKIDSMSDAGVVTPITGNIDASNIHFAYPNGRQQLILNGFSMSSPFGKTVALVGPSGCGKSTIIQLIERFYDVLGGNLSVDGVDIRKYNIRHLRNAMALVGQEPTLFNLSIRENIAYGIADKYETSVGARGTQLSGGQKQRIAIARAIIRDPKILLLDEATSALDTESEKVVQEALDRARAGRTCLVIAHRLSTIQHADLIAVVRDGRVIELGTHQQLLLRKGLYYRLVEKQSK</sequence>